<evidence type="ECO:0000256" key="7">
    <source>
        <dbReference type="SAM" id="MobiDB-lite"/>
    </source>
</evidence>
<dbReference type="InterPro" id="IPR007120">
    <property type="entry name" value="DNA-dir_RNAP_su2_dom"/>
</dbReference>
<evidence type="ECO:0000256" key="3">
    <source>
        <dbReference type="ARBA" id="ARBA00022679"/>
    </source>
</evidence>
<dbReference type="Gene3D" id="1.10.132.30">
    <property type="match status" value="1"/>
</dbReference>
<dbReference type="GO" id="GO:0006351">
    <property type="term" value="P:DNA-templated transcription"/>
    <property type="evidence" value="ECO:0007669"/>
    <property type="project" value="InterPro"/>
</dbReference>
<dbReference type="InterPro" id="IPR007645">
    <property type="entry name" value="RNA_pol_Rpb2_3"/>
</dbReference>
<evidence type="ECO:0000256" key="1">
    <source>
        <dbReference type="ARBA" id="ARBA00012418"/>
    </source>
</evidence>
<dbReference type="Pfam" id="PF00623">
    <property type="entry name" value="RNA_pol_Rpb1_2"/>
    <property type="match status" value="1"/>
</dbReference>
<feature type="non-terminal residue" evidence="9">
    <location>
        <position position="1578"/>
    </location>
</feature>
<dbReference type="InterPro" id="IPR000722">
    <property type="entry name" value="RNA_pol_asu"/>
</dbReference>
<evidence type="ECO:0000256" key="2">
    <source>
        <dbReference type="ARBA" id="ARBA00022478"/>
    </source>
</evidence>
<comment type="catalytic activity">
    <reaction evidence="6">
        <text>RNA(n) + a ribonucleoside 5'-triphosphate = RNA(n+1) + diphosphate</text>
        <dbReference type="Rhea" id="RHEA:21248"/>
        <dbReference type="Rhea" id="RHEA-COMP:14527"/>
        <dbReference type="Rhea" id="RHEA-COMP:17342"/>
        <dbReference type="ChEBI" id="CHEBI:33019"/>
        <dbReference type="ChEBI" id="CHEBI:61557"/>
        <dbReference type="ChEBI" id="CHEBI:140395"/>
        <dbReference type="EC" id="2.7.7.6"/>
    </reaction>
</comment>
<feature type="domain" description="RNA polymerase N-terminal" evidence="8">
    <location>
        <begin position="1154"/>
        <end position="1429"/>
    </location>
</feature>
<protein>
    <recommendedName>
        <fullName evidence="1">DNA-directed RNA polymerase</fullName>
        <ecNumber evidence="1">2.7.7.6</ecNumber>
    </recommendedName>
</protein>
<dbReference type="Gene3D" id="2.40.50.100">
    <property type="match status" value="1"/>
</dbReference>
<dbReference type="InterPro" id="IPR007083">
    <property type="entry name" value="RNA_pol_Rpb1_4"/>
</dbReference>
<dbReference type="Pfam" id="PF00562">
    <property type="entry name" value="RNA_pol_Rpb2_6"/>
    <property type="match status" value="1"/>
</dbReference>
<dbReference type="InterPro" id="IPR006592">
    <property type="entry name" value="RNA_pol_N"/>
</dbReference>
<dbReference type="Gene3D" id="3.90.1100.10">
    <property type="match status" value="2"/>
</dbReference>
<dbReference type="Gene3D" id="1.10.40.90">
    <property type="match status" value="1"/>
</dbReference>
<comment type="caution">
    <text evidence="9">The sequence shown here is derived from an EMBL/GenBank/DDBJ whole genome shotgun (WGS) entry which is preliminary data.</text>
</comment>
<evidence type="ECO:0000256" key="6">
    <source>
        <dbReference type="ARBA" id="ARBA00048552"/>
    </source>
</evidence>
<dbReference type="GO" id="GO:0000428">
    <property type="term" value="C:DNA-directed RNA polymerase complex"/>
    <property type="evidence" value="ECO:0007669"/>
    <property type="project" value="UniProtKB-KW"/>
</dbReference>
<dbReference type="Gene3D" id="2.40.40.20">
    <property type="match status" value="1"/>
</dbReference>
<dbReference type="EMBL" id="LAZR01002425">
    <property type="protein sequence ID" value="KKN30222.1"/>
    <property type="molecule type" value="Genomic_DNA"/>
</dbReference>
<evidence type="ECO:0000256" key="5">
    <source>
        <dbReference type="ARBA" id="ARBA00023163"/>
    </source>
</evidence>
<evidence type="ECO:0000313" key="9">
    <source>
        <dbReference type="EMBL" id="KKN30222.1"/>
    </source>
</evidence>
<dbReference type="Pfam" id="PF05000">
    <property type="entry name" value="RNA_pol_Rpb1_4"/>
    <property type="match status" value="1"/>
</dbReference>
<keyword evidence="3" id="KW-0808">Transferase</keyword>
<evidence type="ECO:0000259" key="8">
    <source>
        <dbReference type="SMART" id="SM00663"/>
    </source>
</evidence>
<dbReference type="SMART" id="SM00663">
    <property type="entry name" value="RPOLA_N"/>
    <property type="match status" value="1"/>
</dbReference>
<dbReference type="GO" id="GO:0003899">
    <property type="term" value="F:DNA-directed RNA polymerase activity"/>
    <property type="evidence" value="ECO:0007669"/>
    <property type="project" value="UniProtKB-EC"/>
</dbReference>
<dbReference type="InterPro" id="IPR037033">
    <property type="entry name" value="DNA-dir_RNAP_su2_hyb_sf"/>
</dbReference>
<keyword evidence="4" id="KW-0548">Nucleotidyltransferase</keyword>
<feature type="region of interest" description="Disordered" evidence="7">
    <location>
        <begin position="901"/>
        <end position="921"/>
    </location>
</feature>
<dbReference type="Pfam" id="PF04565">
    <property type="entry name" value="RNA_pol_Rpb2_3"/>
    <property type="match status" value="1"/>
</dbReference>
<gene>
    <name evidence="9" type="ORF">LCGC14_0836280</name>
</gene>
<keyword evidence="5" id="KW-0804">Transcription</keyword>
<dbReference type="GO" id="GO:0003677">
    <property type="term" value="F:DNA binding"/>
    <property type="evidence" value="ECO:0007669"/>
    <property type="project" value="InterPro"/>
</dbReference>
<accession>A0A0F9PZT1</accession>
<name>A0A0F9PZT1_9ZZZZ</name>
<dbReference type="PANTHER" id="PTHR19376:SF54">
    <property type="entry name" value="DNA-DIRECTED RNA POLYMERASE SUBUNIT BETA"/>
    <property type="match status" value="1"/>
</dbReference>
<keyword evidence="2" id="KW-0240">DNA-directed RNA polymerase</keyword>
<sequence>MIDFQLQARNSEESLIKSIREIFPYEGRVNKIVADRIWIDRKGSEFDDFSGQKSTKDKERTWAAPIYGKLRLIDLSTGKVIDSIEKMTLVNLPLVTPRGSYIVRGSEYQVSNQFRLKPGVYTRIQENGELESQVNLAKGMNFKIRLNPKSGIFFMELGTTNVGLYHILVAFGIARSKIESVWGKELTEKNASRGSADSEVAKAYKVIFREAQPDHAQSVADLESYFAGNVIDKKTTKLTLGKAFNSVSPDLLLRTSGRILSVSRGQAKADDRDSLEFKQLLSVDDFLKERIEKNASKIKYKMRFNIDRRVKIREIVGLSTFNHPVESFFTGGGQSFGGSTGLSGTPEQTNPLHMVSETTKAILTGAGGITNPHAVTVEARAIHPSSLGFIDPIHTPESDKIGTTLHLPLGIKKRGNDIMTAVYDVKSGKIKDITPQDSAASVISFRDQYVEKNGKLRPKGRSVKASAKGKITMIPASEVDYVFPSAQGIFDVTTNMIPFLQNTQGNRAMTAGKMMAQALPLIYREKPLVRVVAGKDTTFESVVGDGFSHKSPVSGTVIKAVKGEVVIKDKSGKKHAVSIYDNFPLNSKTSFIDAILTVKKGDKVKKGQLIADTNFTRGGELSLGVNANVAYLPFKGYNFEDGVVISEGFSKKFTSSHLYKLSVPLDKITVMNLKKFRAYYPEAIDVSAAAKLDEDGVIEEGETVKFGDLVMAVLKKEEKGPEDVILGKLHRAFIKPYKDRSVTWDEEDEGTVVNVVKTSKKIEVHIKTAEPAKIGDKIAGRYGNKGTLTAIIPDNEMPHDASGNVIEVVLNPHSVPSRINPSQILETVAGKVAMKQGRPFDVRNFTGRNYLEDVETAAKKVGVQDKEDLTDPVTNQKIPGVLVGRQYMLKLDHPTRKKFSARAQGGYTADMQPSRGKHEGGQSMDALTLYSMLSHGAKANLREMATYKSSRNDEVWRALQLGQGLPAPAVPFAFDKFISMIKGLGVDVKKDGNTLILAPMTSKQVKEFSSGAIKNSKVVRGKDLRPEKGGLFDPMITGGIAGDKWNHIELAEEMPNPIFENAIKAILGITQSVYDDIISGRRYVSKEGKITVDETDDSETSGPGIKLLLSKIDVDKKIESLNAQAKGKKGSDLDKINKTIRYLQALKTHKLKPTDYVVKNVPVIPARLRPVYPLPDGSLNVTEVNHLYKDLIDLTDQTKDFIEIDMPDDEMRPLRENVYKGMKAIAGLHDHLGGRGYKGLIEQIKGNTNKEGFFQNRVMSRRQEFSGRSTVVPEPALGLDEVAIPEEMAWKIYRPFIVRELVKQGYKDNALEARGEMENRTPLAKRALQIAMEDRPVMINRAPSLHKFSIMSFLPSLTTGKAIKVNPLIVKGFNMDFDGDTAAVHVPITEEARVESFKMLPSRNLFNPRSGELMNYPTQEAITGLYLFTQSSNGRNALNKIMPDPKFHIKKPLTGKRMTDLLTRISKEHPNQFTKIVNAMKDIGNRFSYESGFSIGLEDLKMNYKARDQIFSEAESKIKKTKGDKLQAIIDAYSEAAKKLDANLIADKRLKANSLMIMSRSGAKGNIVQIRQILGSPV</sequence>
<dbReference type="InterPro" id="IPR045867">
    <property type="entry name" value="DNA-dir_RpoC_beta_prime"/>
</dbReference>
<organism evidence="9">
    <name type="scientific">marine sediment metagenome</name>
    <dbReference type="NCBI Taxonomy" id="412755"/>
    <lineage>
        <taxon>unclassified sequences</taxon>
        <taxon>metagenomes</taxon>
        <taxon>ecological metagenomes</taxon>
    </lineage>
</organism>
<dbReference type="Gene3D" id="2.40.270.10">
    <property type="entry name" value="DNA-directed RNA polymerase, subunit 2, domain 6"/>
    <property type="match status" value="1"/>
</dbReference>
<dbReference type="InterPro" id="IPR038120">
    <property type="entry name" value="Rpb1_funnel_sf"/>
</dbReference>
<dbReference type="SUPFAM" id="SSF64484">
    <property type="entry name" value="beta and beta-prime subunits of DNA dependent RNA-polymerase"/>
    <property type="match status" value="2"/>
</dbReference>
<dbReference type="PANTHER" id="PTHR19376">
    <property type="entry name" value="DNA-DIRECTED RNA POLYMERASE"/>
    <property type="match status" value="1"/>
</dbReference>
<reference evidence="9" key="1">
    <citation type="journal article" date="2015" name="Nature">
        <title>Complex archaea that bridge the gap between prokaryotes and eukaryotes.</title>
        <authorList>
            <person name="Spang A."/>
            <person name="Saw J.H."/>
            <person name="Jorgensen S.L."/>
            <person name="Zaremba-Niedzwiedzka K."/>
            <person name="Martijn J."/>
            <person name="Lind A.E."/>
            <person name="van Eijk R."/>
            <person name="Schleper C."/>
            <person name="Guy L."/>
            <person name="Ettema T.J."/>
        </authorList>
    </citation>
    <scope>NUCLEOTIDE SEQUENCE</scope>
</reference>
<proteinExistence type="predicted"/>
<dbReference type="EC" id="2.7.7.6" evidence="1"/>
<evidence type="ECO:0000256" key="4">
    <source>
        <dbReference type="ARBA" id="ARBA00022695"/>
    </source>
</evidence>